<dbReference type="CDD" id="cd05483">
    <property type="entry name" value="retropepsin_like_bacteria"/>
    <property type="match status" value="1"/>
</dbReference>
<sequence>MKKSLRKFLLDKGYQRIKLNRINTNHYEVKAKINGIEGSFILDTGASTSCVGFESIETFNLIAKDSKIKAAGAGAINMDTQISKRNKVSIGKWQKKRIALVLFNLDHVNTALTQHEAEPVHGIIGADILRKGKAVIDYNKNCLYLK</sequence>
<keyword evidence="2" id="KW-1185">Reference proteome</keyword>
<dbReference type="RefSeq" id="WP_160130651.1">
    <property type="nucleotide sequence ID" value="NZ_CP019288.1"/>
</dbReference>
<evidence type="ECO:0008006" key="3">
    <source>
        <dbReference type="Google" id="ProtNLM"/>
    </source>
</evidence>
<dbReference type="SUPFAM" id="SSF50630">
    <property type="entry name" value="Acid proteases"/>
    <property type="match status" value="1"/>
</dbReference>
<name>A0A7L4ZN94_9FLAO</name>
<dbReference type="InterPro" id="IPR021109">
    <property type="entry name" value="Peptidase_aspartic_dom_sf"/>
</dbReference>
<dbReference type="Gene3D" id="2.40.70.10">
    <property type="entry name" value="Acid Proteases"/>
    <property type="match status" value="1"/>
</dbReference>
<gene>
    <name evidence="1" type="ORF">IMCC3317_34700</name>
</gene>
<protein>
    <recommendedName>
        <fullName evidence="3">Acid protease</fullName>
    </recommendedName>
</protein>
<dbReference type="Proteomes" id="UP000464657">
    <property type="component" value="Chromosome"/>
</dbReference>
<dbReference type="EMBL" id="CP019288">
    <property type="protein sequence ID" value="QHI38085.1"/>
    <property type="molecule type" value="Genomic_DNA"/>
</dbReference>
<dbReference type="OrthoDB" id="5975497at2"/>
<dbReference type="KEGG" id="kan:IMCC3317_34700"/>
<proteinExistence type="predicted"/>
<dbReference type="Pfam" id="PF13650">
    <property type="entry name" value="Asp_protease_2"/>
    <property type="match status" value="1"/>
</dbReference>
<dbReference type="AlphaFoldDB" id="A0A7L4ZN94"/>
<evidence type="ECO:0000313" key="1">
    <source>
        <dbReference type="EMBL" id="QHI38085.1"/>
    </source>
</evidence>
<dbReference type="InterPro" id="IPR034122">
    <property type="entry name" value="Retropepsin-like_bacterial"/>
</dbReference>
<reference evidence="1 2" key="1">
    <citation type="journal article" date="2013" name="Int. J. Syst. Evol. Microbiol.">
        <title>Kordia antarctica sp. nov., isolated from Antarctic seawater.</title>
        <authorList>
            <person name="Baek K."/>
            <person name="Choi A."/>
            <person name="Kang I."/>
            <person name="Lee K."/>
            <person name="Cho J.C."/>
        </authorList>
    </citation>
    <scope>NUCLEOTIDE SEQUENCE [LARGE SCALE GENOMIC DNA]</scope>
    <source>
        <strain evidence="1 2">IMCC3317</strain>
    </source>
</reference>
<organism evidence="1 2">
    <name type="scientific">Kordia antarctica</name>
    <dbReference type="NCBI Taxonomy" id="1218801"/>
    <lineage>
        <taxon>Bacteria</taxon>
        <taxon>Pseudomonadati</taxon>
        <taxon>Bacteroidota</taxon>
        <taxon>Flavobacteriia</taxon>
        <taxon>Flavobacteriales</taxon>
        <taxon>Flavobacteriaceae</taxon>
        <taxon>Kordia</taxon>
    </lineage>
</organism>
<accession>A0A7L4ZN94</accession>
<evidence type="ECO:0000313" key="2">
    <source>
        <dbReference type="Proteomes" id="UP000464657"/>
    </source>
</evidence>